<dbReference type="InterPro" id="IPR052326">
    <property type="entry name" value="Diff-Dev_Assoc_Protein"/>
</dbReference>
<protein>
    <recommendedName>
        <fullName evidence="4">Dickkopf N-terminal cysteine-rich domain-containing protein</fullName>
    </recommendedName>
</protein>
<name>F4PQB3_CACFS</name>
<reference evidence="3" key="1">
    <citation type="journal article" date="2011" name="Genome Res.">
        <title>Phylogeny-wide analysis of social amoeba genomes highlights ancient origins for complex intercellular communication.</title>
        <authorList>
            <person name="Heidel A.J."/>
            <person name="Lawal H.M."/>
            <person name="Felder M."/>
            <person name="Schilde C."/>
            <person name="Helps N.R."/>
            <person name="Tunggal B."/>
            <person name="Rivero F."/>
            <person name="John U."/>
            <person name="Schleicher M."/>
            <person name="Eichinger L."/>
            <person name="Platzer M."/>
            <person name="Noegel A.A."/>
            <person name="Schaap P."/>
            <person name="Gloeckner G."/>
        </authorList>
    </citation>
    <scope>NUCLEOTIDE SEQUENCE [LARGE SCALE GENOMIC DNA]</scope>
    <source>
        <strain evidence="3">SH3</strain>
    </source>
</reference>
<keyword evidence="1" id="KW-0732">Signal</keyword>
<proteinExistence type="predicted"/>
<organism evidence="2 3">
    <name type="scientific">Cavenderia fasciculata</name>
    <name type="common">Slime mold</name>
    <name type="synonym">Dictyostelium fasciculatum</name>
    <dbReference type="NCBI Taxonomy" id="261658"/>
    <lineage>
        <taxon>Eukaryota</taxon>
        <taxon>Amoebozoa</taxon>
        <taxon>Evosea</taxon>
        <taxon>Eumycetozoa</taxon>
        <taxon>Dictyostelia</taxon>
        <taxon>Acytosteliales</taxon>
        <taxon>Cavenderiaceae</taxon>
        <taxon>Cavenderia</taxon>
    </lineage>
</organism>
<keyword evidence="3" id="KW-1185">Reference proteome</keyword>
<dbReference type="GeneID" id="14874740"/>
<feature type="signal peptide" evidence="1">
    <location>
        <begin position="1"/>
        <end position="19"/>
    </location>
</feature>
<dbReference type="PANTHER" id="PTHR33459:SF19">
    <property type="entry name" value="DICKKOPF N-TERMINAL CYSTEINE-RICH DOMAIN-CONTAINING PROTEIN"/>
    <property type="match status" value="1"/>
</dbReference>
<dbReference type="PANTHER" id="PTHR33459">
    <property type="entry name" value="DD-GDCA PROTEIN"/>
    <property type="match status" value="1"/>
</dbReference>
<dbReference type="Proteomes" id="UP000007797">
    <property type="component" value="Unassembled WGS sequence"/>
</dbReference>
<accession>F4PQB3</accession>
<dbReference type="OMA" id="KNANICK"/>
<feature type="chain" id="PRO_5003313293" description="Dickkopf N-terminal cysteine-rich domain-containing protein" evidence="1">
    <location>
        <begin position="20"/>
        <end position="336"/>
    </location>
</feature>
<dbReference type="AlphaFoldDB" id="F4PQB3"/>
<dbReference type="RefSeq" id="XP_004360427.1">
    <property type="nucleotide sequence ID" value="XM_004360370.1"/>
</dbReference>
<evidence type="ECO:0000313" key="3">
    <source>
        <dbReference type="Proteomes" id="UP000007797"/>
    </source>
</evidence>
<evidence type="ECO:0000256" key="1">
    <source>
        <dbReference type="SAM" id="SignalP"/>
    </source>
</evidence>
<sequence length="336" mass="36962">MKLIIFFIVCFLTIQLSFGRCPLPDAKDEGAECNTDRECIHPLFCLNGVCTKQPRTDSKCTNQTDCSPAITGMSCIAAKCVVTSMNGERCDRYQCNSLAQCNEGYCGDAKCFQQSDCGYNSYCNKDTQLCEKTNVTCESDSNCGFGGVCSNGTCHLRYAGSLGEKCLKSEQCNIFAGYMCDPIGKKCVKSEAYGKTCYVDGECNGGMCRCNKDNEDQCYGYAGAITDSHCFRQHQAIQRCIEDNRCNRMLPFTCDRCYPKYICFLSTCFADKLFDPRYKLEAEKCSTVISEAGSFEDLPPGDKADTATGGSGSNDSSMLVIPMTLLLISHVLTLFI</sequence>
<dbReference type="KEGG" id="dfa:DFA_04706"/>
<dbReference type="EMBL" id="GL883009">
    <property type="protein sequence ID" value="EGG22576.1"/>
    <property type="molecule type" value="Genomic_DNA"/>
</dbReference>
<evidence type="ECO:0008006" key="4">
    <source>
        <dbReference type="Google" id="ProtNLM"/>
    </source>
</evidence>
<evidence type="ECO:0000313" key="2">
    <source>
        <dbReference type="EMBL" id="EGG22576.1"/>
    </source>
</evidence>
<gene>
    <name evidence="2" type="ORF">DFA_04706</name>
</gene>